<feature type="transmembrane region" description="Helical" evidence="7">
    <location>
        <begin position="250"/>
        <end position="275"/>
    </location>
</feature>
<feature type="transmembrane region" description="Helical" evidence="7">
    <location>
        <begin position="195"/>
        <end position="214"/>
    </location>
</feature>
<keyword evidence="2" id="KW-0813">Transport</keyword>
<feature type="transmembrane region" description="Helical" evidence="7">
    <location>
        <begin position="37"/>
        <end position="58"/>
    </location>
</feature>
<sequence length="284" mass="29826">MIGIAILTYILASLFAIAGMGAAGVLIPNYITLGLSVHAAMFLGLGQNTAELTVATAMNSRRGLVEWRKVAMILLPAIFFVPVGAYINLKIPRVLVLVAFDLFLLFALYRMLFPRNIKGERAEVTTAALGALEGFIAGLIGMDAAPIALIAFAYLFDNPKKISANTAATALGVSTTALLTYYIMLPSVPIETGTLIGVVTAGFLGGITGVFLMHRVKPNYVRYTILAILGLAFIEVLTKIVASAGQVSEGLYALSVGTVALGALAFLLALVVKFLRGGTKASAL</sequence>
<name>A0AAE4NUD1_9EURY</name>
<dbReference type="PANTHER" id="PTHR30269">
    <property type="entry name" value="TRANSMEMBRANE PROTEIN YFCA"/>
    <property type="match status" value="1"/>
</dbReference>
<dbReference type="EMBL" id="JAVDZE010000001">
    <property type="protein sequence ID" value="MDV3103511.1"/>
    <property type="molecule type" value="Genomic_DNA"/>
</dbReference>
<evidence type="ECO:0000256" key="5">
    <source>
        <dbReference type="ARBA" id="ARBA00022989"/>
    </source>
</evidence>
<keyword evidence="9" id="KW-1185">Reference proteome</keyword>
<evidence type="ECO:0000313" key="9">
    <source>
        <dbReference type="Proteomes" id="UP001245683"/>
    </source>
</evidence>
<protein>
    <recommendedName>
        <fullName evidence="7">Probable membrane transporter protein</fullName>
    </recommendedName>
</protein>
<dbReference type="Pfam" id="PF01925">
    <property type="entry name" value="TauE"/>
    <property type="match status" value="1"/>
</dbReference>
<keyword evidence="5 7" id="KW-1133">Transmembrane helix</keyword>
<feature type="transmembrane region" description="Helical" evidence="7">
    <location>
        <begin position="134"/>
        <end position="156"/>
    </location>
</feature>
<dbReference type="AlphaFoldDB" id="A0AAE4NUD1"/>
<keyword evidence="4 7" id="KW-0812">Transmembrane</keyword>
<feature type="transmembrane region" description="Helical" evidence="7">
    <location>
        <begin position="94"/>
        <end position="113"/>
    </location>
</feature>
<gene>
    <name evidence="8" type="ORF">RBI02_02975</name>
</gene>
<keyword evidence="3 7" id="KW-1003">Cell membrane</keyword>
<feature type="transmembrane region" description="Helical" evidence="7">
    <location>
        <begin position="7"/>
        <end position="31"/>
    </location>
</feature>
<evidence type="ECO:0000256" key="7">
    <source>
        <dbReference type="RuleBase" id="RU363041"/>
    </source>
</evidence>
<evidence type="ECO:0000256" key="1">
    <source>
        <dbReference type="ARBA" id="ARBA00004651"/>
    </source>
</evidence>
<comment type="similarity">
    <text evidence="7">Belongs to the 4-toluene sulfonate uptake permease (TSUP) (TC 2.A.102) family.</text>
</comment>
<evidence type="ECO:0000256" key="4">
    <source>
        <dbReference type="ARBA" id="ARBA00022692"/>
    </source>
</evidence>
<keyword evidence="6 7" id="KW-0472">Membrane</keyword>
<proteinExistence type="inferred from homology"/>
<dbReference type="Proteomes" id="UP001245683">
    <property type="component" value="Unassembled WGS sequence"/>
</dbReference>
<dbReference type="InterPro" id="IPR052017">
    <property type="entry name" value="TSUP"/>
</dbReference>
<comment type="caution">
    <text evidence="8">The sequence shown here is derived from an EMBL/GenBank/DDBJ whole genome shotgun (WGS) entry which is preliminary data.</text>
</comment>
<dbReference type="RefSeq" id="WP_315340290.1">
    <property type="nucleotide sequence ID" value="NZ_JAVDZE010000001.1"/>
</dbReference>
<accession>A0AAE4NUD1</accession>
<evidence type="ECO:0000256" key="2">
    <source>
        <dbReference type="ARBA" id="ARBA00022448"/>
    </source>
</evidence>
<dbReference type="InterPro" id="IPR002781">
    <property type="entry name" value="TM_pro_TauE-like"/>
</dbReference>
<comment type="subcellular location">
    <subcellularLocation>
        <location evidence="1 7">Cell membrane</location>
        <topology evidence="1 7">Multi-pass membrane protein</topology>
    </subcellularLocation>
</comment>
<organism evidence="8 9">
    <name type="scientific">Thermococcus waiotapuensis</name>
    <dbReference type="NCBI Taxonomy" id="90909"/>
    <lineage>
        <taxon>Archaea</taxon>
        <taxon>Methanobacteriati</taxon>
        <taxon>Methanobacteriota</taxon>
        <taxon>Thermococci</taxon>
        <taxon>Thermococcales</taxon>
        <taxon>Thermococcaceae</taxon>
        <taxon>Thermococcus</taxon>
    </lineage>
</organism>
<feature type="transmembrane region" description="Helical" evidence="7">
    <location>
        <begin position="220"/>
        <end position="238"/>
    </location>
</feature>
<feature type="transmembrane region" description="Helical" evidence="7">
    <location>
        <begin position="162"/>
        <end position="183"/>
    </location>
</feature>
<dbReference type="GO" id="GO:0005886">
    <property type="term" value="C:plasma membrane"/>
    <property type="evidence" value="ECO:0007669"/>
    <property type="project" value="UniProtKB-SubCell"/>
</dbReference>
<evidence type="ECO:0000256" key="3">
    <source>
        <dbReference type="ARBA" id="ARBA00022475"/>
    </source>
</evidence>
<dbReference type="PANTHER" id="PTHR30269:SF23">
    <property type="entry name" value="MEMBRANE TRANSPORTER PROTEIN YDHB-RELATED"/>
    <property type="match status" value="1"/>
</dbReference>
<evidence type="ECO:0000313" key="8">
    <source>
        <dbReference type="EMBL" id="MDV3103511.1"/>
    </source>
</evidence>
<evidence type="ECO:0000256" key="6">
    <source>
        <dbReference type="ARBA" id="ARBA00023136"/>
    </source>
</evidence>
<feature type="transmembrane region" description="Helical" evidence="7">
    <location>
        <begin position="70"/>
        <end position="88"/>
    </location>
</feature>
<reference evidence="8 9" key="1">
    <citation type="submission" date="2023-08" db="EMBL/GenBank/DDBJ databases">
        <title>Draft genome sequence of Thermococcus waiotapuensis WT1T, a thermophilic sulphur-dependent archaeon from order Thermococcales.</title>
        <authorList>
            <person name="Manners S.H."/>
            <person name="Carere C.R."/>
            <person name="Dhami M.K."/>
            <person name="Dobson R.C.J."/>
            <person name="Stott M.B."/>
        </authorList>
    </citation>
    <scope>NUCLEOTIDE SEQUENCE [LARGE SCALE GENOMIC DNA]</scope>
    <source>
        <strain evidence="8 9">WT1</strain>
    </source>
</reference>